<comment type="subcellular location">
    <subcellularLocation>
        <location evidence="9">Cytoplasm</location>
    </subcellularLocation>
</comment>
<proteinExistence type="inferred from homology"/>
<evidence type="ECO:0000256" key="1">
    <source>
        <dbReference type="ARBA" id="ARBA00009427"/>
    </source>
</evidence>
<dbReference type="CDD" id="cd02020">
    <property type="entry name" value="CMPK"/>
    <property type="match status" value="1"/>
</dbReference>
<evidence type="ECO:0000256" key="6">
    <source>
        <dbReference type="ARBA" id="ARBA00022840"/>
    </source>
</evidence>
<dbReference type="AlphaFoldDB" id="A0AAF0I8L1"/>
<dbReference type="PANTHER" id="PTHR21299:SF2">
    <property type="entry name" value="CYTIDYLATE KINASE"/>
    <property type="match status" value="1"/>
</dbReference>
<evidence type="ECO:0000256" key="8">
    <source>
        <dbReference type="ARBA" id="ARBA00048478"/>
    </source>
</evidence>
<comment type="similarity">
    <text evidence="1 9">Belongs to the cytidylate kinase family. Type 1 subfamily.</text>
</comment>
<dbReference type="FunFam" id="3.40.50.300:FF:000484">
    <property type="entry name" value="Cytidylate kinase"/>
    <property type="match status" value="1"/>
</dbReference>
<keyword evidence="6 9" id="KW-0067">ATP-binding</keyword>
<protein>
    <recommendedName>
        <fullName evidence="9">Cytidylate kinase</fullName>
        <shortName evidence="9">CK</shortName>
        <ecNumber evidence="9">2.7.4.25</ecNumber>
    </recommendedName>
    <alternativeName>
        <fullName evidence="9">Cytidine monophosphate kinase</fullName>
        <shortName evidence="9">CMP kinase</shortName>
    </alternativeName>
</protein>
<comment type="catalytic activity">
    <reaction evidence="7 9">
        <text>dCMP + ATP = dCDP + ADP</text>
        <dbReference type="Rhea" id="RHEA:25094"/>
        <dbReference type="ChEBI" id="CHEBI:30616"/>
        <dbReference type="ChEBI" id="CHEBI:57566"/>
        <dbReference type="ChEBI" id="CHEBI:58593"/>
        <dbReference type="ChEBI" id="CHEBI:456216"/>
        <dbReference type="EC" id="2.7.4.25"/>
    </reaction>
</comment>
<dbReference type="InterPro" id="IPR011994">
    <property type="entry name" value="Cytidylate_kinase_dom"/>
</dbReference>
<dbReference type="GO" id="GO:0036431">
    <property type="term" value="F:dCMP kinase activity"/>
    <property type="evidence" value="ECO:0007669"/>
    <property type="project" value="InterPro"/>
</dbReference>
<dbReference type="Proteomes" id="UP001179647">
    <property type="component" value="Chromosome"/>
</dbReference>
<dbReference type="HAMAP" id="MF_00238">
    <property type="entry name" value="Cytidyl_kinase_type1"/>
    <property type="match status" value="1"/>
</dbReference>
<evidence type="ECO:0000259" key="10">
    <source>
        <dbReference type="Pfam" id="PF02224"/>
    </source>
</evidence>
<dbReference type="GO" id="GO:0005829">
    <property type="term" value="C:cytosol"/>
    <property type="evidence" value="ECO:0007669"/>
    <property type="project" value="TreeGrafter"/>
</dbReference>
<keyword evidence="4 9" id="KW-0547">Nucleotide-binding</keyword>
<dbReference type="Gene3D" id="3.40.50.300">
    <property type="entry name" value="P-loop containing nucleotide triphosphate hydrolases"/>
    <property type="match status" value="1"/>
</dbReference>
<accession>A0AAF0I8L1</accession>
<evidence type="ECO:0000256" key="7">
    <source>
        <dbReference type="ARBA" id="ARBA00047615"/>
    </source>
</evidence>
<dbReference type="InterPro" id="IPR003136">
    <property type="entry name" value="Cytidylate_kin"/>
</dbReference>
<evidence type="ECO:0000256" key="9">
    <source>
        <dbReference type="HAMAP-Rule" id="MF_00238"/>
    </source>
</evidence>
<evidence type="ECO:0000256" key="4">
    <source>
        <dbReference type="ARBA" id="ARBA00022741"/>
    </source>
</evidence>
<evidence type="ECO:0000256" key="3">
    <source>
        <dbReference type="ARBA" id="ARBA00022679"/>
    </source>
</evidence>
<keyword evidence="3 9" id="KW-0808">Transferase</keyword>
<dbReference type="KEGG" id="vie:OL234_05030"/>
<keyword evidence="5 9" id="KW-0418">Kinase</keyword>
<dbReference type="GO" id="GO:0006220">
    <property type="term" value="P:pyrimidine nucleotide metabolic process"/>
    <property type="evidence" value="ECO:0007669"/>
    <property type="project" value="UniProtKB-UniRule"/>
</dbReference>
<organism evidence="11 12">
    <name type="scientific">Vagococcus intermedius</name>
    <dbReference type="NCBI Taxonomy" id="2991418"/>
    <lineage>
        <taxon>Bacteria</taxon>
        <taxon>Bacillati</taxon>
        <taxon>Bacillota</taxon>
        <taxon>Bacilli</taxon>
        <taxon>Lactobacillales</taxon>
        <taxon>Enterococcaceae</taxon>
        <taxon>Vagococcus</taxon>
    </lineage>
</organism>
<evidence type="ECO:0000313" key="11">
    <source>
        <dbReference type="EMBL" id="WEG74264.1"/>
    </source>
</evidence>
<dbReference type="RefSeq" id="WP_275470063.1">
    <property type="nucleotide sequence ID" value="NZ_CP110232.1"/>
</dbReference>
<evidence type="ECO:0000256" key="5">
    <source>
        <dbReference type="ARBA" id="ARBA00022777"/>
    </source>
</evidence>
<gene>
    <name evidence="9 11" type="primary">cmk</name>
    <name evidence="11" type="ORF">OL234_05030</name>
</gene>
<keyword evidence="2 9" id="KW-0963">Cytoplasm</keyword>
<dbReference type="EMBL" id="CP110232">
    <property type="protein sequence ID" value="WEG74264.1"/>
    <property type="molecule type" value="Genomic_DNA"/>
</dbReference>
<dbReference type="InterPro" id="IPR027417">
    <property type="entry name" value="P-loop_NTPase"/>
</dbReference>
<evidence type="ECO:0000256" key="2">
    <source>
        <dbReference type="ARBA" id="ARBA00022490"/>
    </source>
</evidence>
<dbReference type="NCBIfam" id="TIGR00017">
    <property type="entry name" value="cmk"/>
    <property type="match status" value="1"/>
</dbReference>
<name>A0AAF0I8L1_9ENTE</name>
<dbReference type="PANTHER" id="PTHR21299">
    <property type="entry name" value="CYTIDYLATE KINASE/PANTOATE-BETA-ALANINE LIGASE"/>
    <property type="match status" value="1"/>
</dbReference>
<dbReference type="SUPFAM" id="SSF52540">
    <property type="entry name" value="P-loop containing nucleoside triphosphate hydrolases"/>
    <property type="match status" value="1"/>
</dbReference>
<reference evidence="11" key="1">
    <citation type="submission" date="2022-10" db="EMBL/GenBank/DDBJ databases">
        <title>Vagococcus sp. isolated from poultry meat.</title>
        <authorList>
            <person name="Johansson P."/>
            <person name="Bjorkroth J."/>
        </authorList>
    </citation>
    <scope>NUCLEOTIDE SEQUENCE</scope>
    <source>
        <strain evidence="11">STAA11</strain>
    </source>
</reference>
<dbReference type="EC" id="2.7.4.25" evidence="9"/>
<dbReference type="GO" id="GO:0015949">
    <property type="term" value="P:nucleobase-containing small molecule interconversion"/>
    <property type="evidence" value="ECO:0007669"/>
    <property type="project" value="TreeGrafter"/>
</dbReference>
<sequence length="222" mass="24636">MKKISIAIDGPASAGKSTVAKILAKQLNYIYLDTGAMYRAITLATLKNKIDPADESQVKTVVQASKIHFEQSDHGQLVFLNNQDVTEEIRLPEVTNLVSQIAAQEFVRQELVRQQQSFGAEGGIVMDGRDIGTAVLPNAEVKIFLVASVVERAERRYQENISKGIMTDFETLKKEIEERDYKDSTRVVSPLVQASDAVKIDTTGLTIEEVVREIKTVIDVKN</sequence>
<keyword evidence="12" id="KW-1185">Reference proteome</keyword>
<comment type="catalytic activity">
    <reaction evidence="8 9">
        <text>CMP + ATP = CDP + ADP</text>
        <dbReference type="Rhea" id="RHEA:11600"/>
        <dbReference type="ChEBI" id="CHEBI:30616"/>
        <dbReference type="ChEBI" id="CHEBI:58069"/>
        <dbReference type="ChEBI" id="CHEBI:60377"/>
        <dbReference type="ChEBI" id="CHEBI:456216"/>
        <dbReference type="EC" id="2.7.4.25"/>
    </reaction>
</comment>
<feature type="binding site" evidence="9">
    <location>
        <begin position="10"/>
        <end position="18"/>
    </location>
    <ligand>
        <name>ATP</name>
        <dbReference type="ChEBI" id="CHEBI:30616"/>
    </ligand>
</feature>
<feature type="domain" description="Cytidylate kinase" evidence="10">
    <location>
        <begin position="6"/>
        <end position="217"/>
    </location>
</feature>
<dbReference type="GO" id="GO:0005524">
    <property type="term" value="F:ATP binding"/>
    <property type="evidence" value="ECO:0007669"/>
    <property type="project" value="UniProtKB-UniRule"/>
</dbReference>
<evidence type="ECO:0000313" key="12">
    <source>
        <dbReference type="Proteomes" id="UP001179647"/>
    </source>
</evidence>
<dbReference type="Pfam" id="PF02224">
    <property type="entry name" value="Cytidylate_kin"/>
    <property type="match status" value="1"/>
</dbReference>